<evidence type="ECO:0000259" key="9">
    <source>
        <dbReference type="Pfam" id="PF25198"/>
    </source>
</evidence>
<dbReference type="RefSeq" id="WP_284680183.1">
    <property type="nucleotide sequence ID" value="NZ_CP060096.1"/>
</dbReference>
<name>A0A975AW06_9THEO</name>
<reference evidence="10" key="1">
    <citation type="submission" date="2020-08" db="EMBL/GenBank/DDBJ databases">
        <title>Genomic insights into the carbon and energy metabolism of the first obligate autotrophic acetogenic bacterium Aceticella autotrophica gen. nov., sp. nov.</title>
        <authorList>
            <person name="Toshchakov S.V."/>
            <person name="Elcheninov A.G."/>
            <person name="Kublanov I.V."/>
            <person name="Frolov E.N."/>
            <person name="Lebedinsky A.V."/>
        </authorList>
    </citation>
    <scope>NUCLEOTIDE SEQUENCE</scope>
    <source>
        <strain evidence="10">3443-3Ac</strain>
    </source>
</reference>
<dbReference type="KEGG" id="aaut:ACETAC_00685"/>
<evidence type="ECO:0000256" key="3">
    <source>
        <dbReference type="ARBA" id="ARBA00022544"/>
    </source>
</evidence>
<keyword evidence="6" id="KW-0564">Palmitate</keyword>
<dbReference type="EMBL" id="CP060096">
    <property type="protein sequence ID" value="QSZ27482.1"/>
    <property type="molecule type" value="Genomic_DNA"/>
</dbReference>
<evidence type="ECO:0000313" key="10">
    <source>
        <dbReference type="EMBL" id="QSZ27482.1"/>
    </source>
</evidence>
<evidence type="ECO:0000256" key="6">
    <source>
        <dbReference type="ARBA" id="ARBA00023139"/>
    </source>
</evidence>
<dbReference type="GO" id="GO:0016020">
    <property type="term" value="C:membrane"/>
    <property type="evidence" value="ECO:0007669"/>
    <property type="project" value="UniProtKB-SubCell"/>
</dbReference>
<organism evidence="10 11">
    <name type="scientific">Aceticella autotrophica</name>
    <dbReference type="NCBI Taxonomy" id="2755338"/>
    <lineage>
        <taxon>Bacteria</taxon>
        <taxon>Bacillati</taxon>
        <taxon>Bacillota</taxon>
        <taxon>Clostridia</taxon>
        <taxon>Thermoanaerobacterales</taxon>
        <taxon>Thermoanaerobacteraceae</taxon>
        <taxon>Aceticella</taxon>
    </lineage>
</organism>
<dbReference type="InterPro" id="IPR057336">
    <property type="entry name" value="GerAC_N"/>
</dbReference>
<keyword evidence="4" id="KW-0732">Signal</keyword>
<dbReference type="NCBIfam" id="TIGR02887">
    <property type="entry name" value="spore_ger_x_C"/>
    <property type="match status" value="1"/>
</dbReference>
<feature type="domain" description="Spore germination GerAC-like C-terminal" evidence="8">
    <location>
        <begin position="210"/>
        <end position="379"/>
    </location>
</feature>
<evidence type="ECO:0000256" key="1">
    <source>
        <dbReference type="ARBA" id="ARBA00004635"/>
    </source>
</evidence>
<dbReference type="AlphaFoldDB" id="A0A975AW06"/>
<keyword evidence="5" id="KW-0472">Membrane</keyword>
<comment type="similarity">
    <text evidence="2">Belongs to the GerABKC lipoprotein family.</text>
</comment>
<dbReference type="Pfam" id="PF25198">
    <property type="entry name" value="Spore_GerAC_N"/>
    <property type="match status" value="1"/>
</dbReference>
<dbReference type="PANTHER" id="PTHR35789:SF1">
    <property type="entry name" value="SPORE GERMINATION PROTEIN B3"/>
    <property type="match status" value="1"/>
</dbReference>
<dbReference type="Gene3D" id="3.30.300.210">
    <property type="entry name" value="Nutrient germinant receptor protein C, domain 3"/>
    <property type="match status" value="1"/>
</dbReference>
<keyword evidence="7" id="KW-0449">Lipoprotein</keyword>
<dbReference type="Pfam" id="PF05504">
    <property type="entry name" value="Spore_GerAC"/>
    <property type="match status" value="1"/>
</dbReference>
<dbReference type="PANTHER" id="PTHR35789">
    <property type="entry name" value="SPORE GERMINATION PROTEIN B3"/>
    <property type="match status" value="1"/>
</dbReference>
<keyword evidence="11" id="KW-1185">Reference proteome</keyword>
<evidence type="ECO:0000256" key="7">
    <source>
        <dbReference type="ARBA" id="ARBA00023288"/>
    </source>
</evidence>
<dbReference type="PROSITE" id="PS51257">
    <property type="entry name" value="PROKAR_LIPOPROTEIN"/>
    <property type="match status" value="1"/>
</dbReference>
<evidence type="ECO:0000259" key="8">
    <source>
        <dbReference type="Pfam" id="PF05504"/>
    </source>
</evidence>
<proteinExistence type="inferred from homology"/>
<evidence type="ECO:0000256" key="2">
    <source>
        <dbReference type="ARBA" id="ARBA00007886"/>
    </source>
</evidence>
<accession>A0A975AW06</accession>
<feature type="domain" description="Spore germination protein N-terminal" evidence="9">
    <location>
        <begin position="22"/>
        <end position="200"/>
    </location>
</feature>
<protein>
    <submittedName>
        <fullName evidence="10">Ger(X)C family spore germination protein</fullName>
    </submittedName>
</protein>
<dbReference type="Proteomes" id="UP000671913">
    <property type="component" value="Chromosome"/>
</dbReference>
<keyword evidence="3" id="KW-0309">Germination</keyword>
<comment type="subcellular location">
    <subcellularLocation>
        <location evidence="1">Membrane</location>
        <topology evidence="1">Lipid-anchor</topology>
    </subcellularLocation>
</comment>
<dbReference type="InterPro" id="IPR008844">
    <property type="entry name" value="Spore_GerAC-like"/>
</dbReference>
<sequence>MKTIKIISIFIVCILFLTGCWDKVEIEDRAFVMTIGIDSSKELKNYVVTFQFPNIRMISTGTSGGGGGTGKPSFSISEVADTVFSASRHISTRLNKNLFLGHAKAIILGEDIVTNKNNFLEVVDTLERSYELSRKLHILVTPGRAQDIVLKNYKFDPNLGAYIEDIFKQYNKTSKFPNIDYNKVMKSLHETNGNAIIPKIIAGKDEIRISGSAIIKDYKLVGWLTDGENMGYMWLTGLVKGGDITFNMPLNNKSVKVPFNITNVIMRRDVEEQNGKIIYKIKYDIEGDVTECSFENRAMMFDTKVLNRMESKANLQIQQMINEALNRFQKDLKVDMIGVGDYIEKHDPSLWNKVKPQWSDIFPNIEVKTMVSTHIRRIGLYK</sequence>
<evidence type="ECO:0000256" key="4">
    <source>
        <dbReference type="ARBA" id="ARBA00022729"/>
    </source>
</evidence>
<evidence type="ECO:0000256" key="5">
    <source>
        <dbReference type="ARBA" id="ARBA00023136"/>
    </source>
</evidence>
<dbReference type="InterPro" id="IPR046953">
    <property type="entry name" value="Spore_GerAC-like_C"/>
</dbReference>
<dbReference type="InterPro" id="IPR038501">
    <property type="entry name" value="Spore_GerAC_C_sf"/>
</dbReference>
<dbReference type="GO" id="GO:0009847">
    <property type="term" value="P:spore germination"/>
    <property type="evidence" value="ECO:0007669"/>
    <property type="project" value="InterPro"/>
</dbReference>
<gene>
    <name evidence="10" type="ORF">ACETAC_00685</name>
</gene>
<evidence type="ECO:0000313" key="11">
    <source>
        <dbReference type="Proteomes" id="UP000671913"/>
    </source>
</evidence>